<comment type="caution">
    <text evidence="1">The sequence shown here is derived from an EMBL/GenBank/DDBJ whole genome shotgun (WGS) entry which is preliminary data.</text>
</comment>
<reference evidence="1 2" key="1">
    <citation type="submission" date="2019-02" db="EMBL/GenBank/DDBJ databases">
        <title>The genomic architecture of introgression among sibling species of bacteria.</title>
        <authorList>
            <person name="Cavassim M.I.A."/>
            <person name="Moeskjaer S."/>
            <person name="Moslemi C."/>
            <person name="Fields B."/>
            <person name="Bachmann A."/>
            <person name="Vilhjalmsson B."/>
            <person name="Schierup M.H."/>
            <person name="Young J.P.W."/>
            <person name="Andersen S.U."/>
        </authorList>
    </citation>
    <scope>NUCLEOTIDE SEQUENCE [LARGE SCALE GENOMIC DNA]</scope>
    <source>
        <strain evidence="1 2">SM135B</strain>
    </source>
</reference>
<sequence length="100" mass="11219">MLGIMDKKDGKKAWAEGKWTVKGNEFCYDVVWRGKKSGDGTKWAPCVSWFKVGKVFWSKNGPGNGEWTGNVCDCEFRDSFKMGDKVSGRMEKVKASLPDS</sequence>
<name>A0A7M3DWH7_RHILE</name>
<proteinExistence type="predicted"/>
<gene>
    <name evidence="1" type="ORF">ELH90_15490</name>
</gene>
<evidence type="ECO:0008006" key="3">
    <source>
        <dbReference type="Google" id="ProtNLM"/>
    </source>
</evidence>
<dbReference type="Pfam" id="PF06191">
    <property type="entry name" value="DUF995"/>
    <property type="match status" value="1"/>
</dbReference>
<accession>A0A7M3DWH7</accession>
<dbReference type="Proteomes" id="UP000292974">
    <property type="component" value="Unassembled WGS sequence"/>
</dbReference>
<dbReference type="EMBL" id="SIOP01000001">
    <property type="protein sequence ID" value="TAY52930.1"/>
    <property type="molecule type" value="Genomic_DNA"/>
</dbReference>
<evidence type="ECO:0000313" key="2">
    <source>
        <dbReference type="Proteomes" id="UP000292974"/>
    </source>
</evidence>
<protein>
    <recommendedName>
        <fullName evidence="3">DUF995 domain-containing protein</fullName>
    </recommendedName>
</protein>
<evidence type="ECO:0000313" key="1">
    <source>
        <dbReference type="EMBL" id="TAY52930.1"/>
    </source>
</evidence>
<dbReference type="AlphaFoldDB" id="A0A7M3DWH7"/>
<dbReference type="InterPro" id="IPR009337">
    <property type="entry name" value="DUF995"/>
</dbReference>
<organism evidence="1 2">
    <name type="scientific">Rhizobium leguminosarum</name>
    <dbReference type="NCBI Taxonomy" id="384"/>
    <lineage>
        <taxon>Bacteria</taxon>
        <taxon>Pseudomonadati</taxon>
        <taxon>Pseudomonadota</taxon>
        <taxon>Alphaproteobacteria</taxon>
        <taxon>Hyphomicrobiales</taxon>
        <taxon>Rhizobiaceae</taxon>
        <taxon>Rhizobium/Agrobacterium group</taxon>
        <taxon>Rhizobium</taxon>
    </lineage>
</organism>
<dbReference type="RefSeq" id="WP_130716658.1">
    <property type="nucleotide sequence ID" value="NZ_SIOP01000001.1"/>
</dbReference>